<accession>A0A2K1XYG0</accession>
<dbReference type="InParanoid" id="A0A2K1XYG0"/>
<gene>
    <name evidence="1" type="ORF">POPTR_014G196300</name>
</gene>
<dbReference type="AlphaFoldDB" id="A0A2K1XYG0"/>
<name>A0A2K1XYG0_POPTR</name>
<keyword evidence="2" id="KW-1185">Reference proteome</keyword>
<evidence type="ECO:0000313" key="2">
    <source>
        <dbReference type="Proteomes" id="UP000006729"/>
    </source>
</evidence>
<dbReference type="EMBL" id="CM009303">
    <property type="protein sequence ID" value="PNT05833.1"/>
    <property type="molecule type" value="Genomic_DNA"/>
</dbReference>
<organism evidence="1 2">
    <name type="scientific">Populus trichocarpa</name>
    <name type="common">Western balsam poplar</name>
    <name type="synonym">Populus balsamifera subsp. trichocarpa</name>
    <dbReference type="NCBI Taxonomy" id="3694"/>
    <lineage>
        <taxon>Eukaryota</taxon>
        <taxon>Viridiplantae</taxon>
        <taxon>Streptophyta</taxon>
        <taxon>Embryophyta</taxon>
        <taxon>Tracheophyta</taxon>
        <taxon>Spermatophyta</taxon>
        <taxon>Magnoliopsida</taxon>
        <taxon>eudicotyledons</taxon>
        <taxon>Gunneridae</taxon>
        <taxon>Pentapetalae</taxon>
        <taxon>rosids</taxon>
        <taxon>fabids</taxon>
        <taxon>Malpighiales</taxon>
        <taxon>Salicaceae</taxon>
        <taxon>Saliceae</taxon>
        <taxon>Populus</taxon>
    </lineage>
</organism>
<reference evidence="1 2" key="1">
    <citation type="journal article" date="2006" name="Science">
        <title>The genome of black cottonwood, Populus trichocarpa (Torr. &amp; Gray).</title>
        <authorList>
            <person name="Tuskan G.A."/>
            <person name="Difazio S."/>
            <person name="Jansson S."/>
            <person name="Bohlmann J."/>
            <person name="Grigoriev I."/>
            <person name="Hellsten U."/>
            <person name="Putnam N."/>
            <person name="Ralph S."/>
            <person name="Rombauts S."/>
            <person name="Salamov A."/>
            <person name="Schein J."/>
            <person name="Sterck L."/>
            <person name="Aerts A."/>
            <person name="Bhalerao R.R."/>
            <person name="Bhalerao R.P."/>
            <person name="Blaudez D."/>
            <person name="Boerjan W."/>
            <person name="Brun A."/>
            <person name="Brunner A."/>
            <person name="Busov V."/>
            <person name="Campbell M."/>
            <person name="Carlson J."/>
            <person name="Chalot M."/>
            <person name="Chapman J."/>
            <person name="Chen G.L."/>
            <person name="Cooper D."/>
            <person name="Coutinho P.M."/>
            <person name="Couturier J."/>
            <person name="Covert S."/>
            <person name="Cronk Q."/>
            <person name="Cunningham R."/>
            <person name="Davis J."/>
            <person name="Degroeve S."/>
            <person name="Dejardin A."/>
            <person name="Depamphilis C."/>
            <person name="Detter J."/>
            <person name="Dirks B."/>
            <person name="Dubchak I."/>
            <person name="Duplessis S."/>
            <person name="Ehlting J."/>
            <person name="Ellis B."/>
            <person name="Gendler K."/>
            <person name="Goodstein D."/>
            <person name="Gribskov M."/>
            <person name="Grimwood J."/>
            <person name="Groover A."/>
            <person name="Gunter L."/>
            <person name="Hamberger B."/>
            <person name="Heinze B."/>
            <person name="Helariutta Y."/>
            <person name="Henrissat B."/>
            <person name="Holligan D."/>
            <person name="Holt R."/>
            <person name="Huang W."/>
            <person name="Islam-Faridi N."/>
            <person name="Jones S."/>
            <person name="Jones-Rhoades M."/>
            <person name="Jorgensen R."/>
            <person name="Joshi C."/>
            <person name="Kangasjarvi J."/>
            <person name="Karlsson J."/>
            <person name="Kelleher C."/>
            <person name="Kirkpatrick R."/>
            <person name="Kirst M."/>
            <person name="Kohler A."/>
            <person name="Kalluri U."/>
            <person name="Larimer F."/>
            <person name="Leebens-Mack J."/>
            <person name="Leple J.C."/>
            <person name="Locascio P."/>
            <person name="Lou Y."/>
            <person name="Lucas S."/>
            <person name="Martin F."/>
            <person name="Montanini B."/>
            <person name="Napoli C."/>
            <person name="Nelson D.R."/>
            <person name="Nelson C."/>
            <person name="Nieminen K."/>
            <person name="Nilsson O."/>
            <person name="Pereda V."/>
            <person name="Peter G."/>
            <person name="Philippe R."/>
            <person name="Pilate G."/>
            <person name="Poliakov A."/>
            <person name="Razumovskaya J."/>
            <person name="Richardson P."/>
            <person name="Rinaldi C."/>
            <person name="Ritland K."/>
            <person name="Rouze P."/>
            <person name="Ryaboy D."/>
            <person name="Schmutz J."/>
            <person name="Schrader J."/>
            <person name="Segerman B."/>
            <person name="Shin H."/>
            <person name="Siddiqui A."/>
            <person name="Sterky F."/>
            <person name="Terry A."/>
            <person name="Tsai C.J."/>
            <person name="Uberbacher E."/>
            <person name="Unneberg P."/>
            <person name="Vahala J."/>
            <person name="Wall K."/>
            <person name="Wessler S."/>
            <person name="Yang G."/>
            <person name="Yin T."/>
            <person name="Douglas C."/>
            <person name="Marra M."/>
            <person name="Sandberg G."/>
            <person name="Van de Peer Y."/>
            <person name="Rokhsar D."/>
        </authorList>
    </citation>
    <scope>NUCLEOTIDE SEQUENCE [LARGE SCALE GENOMIC DNA]</scope>
    <source>
        <strain evidence="2">cv. Nisqually</strain>
    </source>
</reference>
<protein>
    <submittedName>
        <fullName evidence="1">Uncharacterized protein</fullName>
    </submittedName>
</protein>
<proteinExistence type="predicted"/>
<sequence>MVALTYVGILPSRIDHKNHEGNFIGKAYSYQEIKGEVTDDKKNETSGRSQKGSLSALMTGSSSLDASEIVTVEVMEYDSINMDELYVPEDIVPKETMDLYIRHSLLAFGQALFTFSILTEDERQTMKAIIGRRSGLGETDLEVVRHWMAERSHMRDVIAKYRVDQIALQRLKDEKATM</sequence>
<dbReference type="Proteomes" id="UP000006729">
    <property type="component" value="Chromosome 14"/>
</dbReference>
<evidence type="ECO:0000313" key="1">
    <source>
        <dbReference type="EMBL" id="PNT05833.1"/>
    </source>
</evidence>